<dbReference type="Proteomes" id="UP001158416">
    <property type="component" value="Unassembled WGS sequence"/>
</dbReference>
<dbReference type="InterPro" id="IPR036259">
    <property type="entry name" value="MFS_trans_sf"/>
</dbReference>
<dbReference type="CDD" id="cd17332">
    <property type="entry name" value="MFS_MelB_like"/>
    <property type="match status" value="1"/>
</dbReference>
<accession>A0AA42TJB4</accession>
<feature type="transmembrane region" description="Helical" evidence="2">
    <location>
        <begin position="182"/>
        <end position="202"/>
    </location>
</feature>
<proteinExistence type="inferred from homology"/>
<dbReference type="Gene3D" id="1.20.1250.20">
    <property type="entry name" value="MFS general substrate transporter like domains"/>
    <property type="match status" value="1"/>
</dbReference>
<sequence length="474" mass="52227">MAMTMKIPSRELWSYFGYGLGQCFSFGLVGSFINYFYTDVLGISALAASTIFLIARAWDAVHDPLFASIMDTINSRFGKFRHFLLIAPLLITGVTLLSFYKIEADMTTKILYAGVTYILWGTLYAISDIPFWSMSSVMTNDSGQRTRAVTAAMLGVNAGIACANIFFPKLAAYFAQYSNDKGYFMAALVMMLVGLPLMLNGFMQIKERVPPSPEKVTIRDTFHNLRQNKPLFIVLLSFFFCVFHNVAGGLYIYFFINNLGDGSLQMAIGVMGIVAAMLCLVAPMLTRRMQKRKLFMILCGLDVAVRVVMWFVGYQQVTMLFILLGLSTLFVMMTNILTSSMIADTIEYAEYHTNKRCAAITFSGQTFTGKMSVAVGGGLIGVFLTMIGYVPQAQIQSEGVLSGLFFGICLLPAIGSLIRMGFMSRFTFTEEKHAEVCRLLAERNASAKTPGGGCALPPGLEKITATSQTPADLR</sequence>
<evidence type="ECO:0000313" key="4">
    <source>
        <dbReference type="Proteomes" id="UP001158416"/>
    </source>
</evidence>
<dbReference type="GO" id="GO:0005886">
    <property type="term" value="C:plasma membrane"/>
    <property type="evidence" value="ECO:0007669"/>
    <property type="project" value="TreeGrafter"/>
</dbReference>
<dbReference type="InterPro" id="IPR001927">
    <property type="entry name" value="Na/Gal_symport"/>
</dbReference>
<comment type="similarity">
    <text evidence="1">Belongs to the sodium:galactoside symporter (TC 2.A.2) family.</text>
</comment>
<organism evidence="3 4">
    <name type="scientific">Enterobacter bugandensis</name>
    <dbReference type="NCBI Taxonomy" id="881260"/>
    <lineage>
        <taxon>Bacteria</taxon>
        <taxon>Pseudomonadati</taxon>
        <taxon>Pseudomonadota</taxon>
        <taxon>Gammaproteobacteria</taxon>
        <taxon>Enterobacterales</taxon>
        <taxon>Enterobacteriaceae</taxon>
        <taxon>Enterobacter</taxon>
    </lineage>
</organism>
<feature type="transmembrane region" description="Helical" evidence="2">
    <location>
        <begin position="82"/>
        <end position="100"/>
    </location>
</feature>
<dbReference type="Pfam" id="PF13347">
    <property type="entry name" value="MFS_2"/>
    <property type="match status" value="1"/>
</dbReference>
<feature type="transmembrane region" description="Helical" evidence="2">
    <location>
        <begin position="106"/>
        <end position="127"/>
    </location>
</feature>
<evidence type="ECO:0000256" key="2">
    <source>
        <dbReference type="SAM" id="Phobius"/>
    </source>
</evidence>
<dbReference type="InterPro" id="IPR039672">
    <property type="entry name" value="MFS_2"/>
</dbReference>
<keyword evidence="2" id="KW-0472">Membrane</keyword>
<comment type="caution">
    <text evidence="3">The sequence shown here is derived from an EMBL/GenBank/DDBJ whole genome shotgun (WGS) entry which is preliminary data.</text>
</comment>
<name>A0AA42TJB4_9ENTR</name>
<feature type="transmembrane region" description="Helical" evidence="2">
    <location>
        <begin position="371"/>
        <end position="390"/>
    </location>
</feature>
<evidence type="ECO:0000313" key="3">
    <source>
        <dbReference type="EMBL" id="MDH1318661.1"/>
    </source>
</evidence>
<dbReference type="SUPFAM" id="SSF103473">
    <property type="entry name" value="MFS general substrate transporter"/>
    <property type="match status" value="1"/>
</dbReference>
<feature type="transmembrane region" description="Helical" evidence="2">
    <location>
        <begin position="148"/>
        <end position="167"/>
    </location>
</feature>
<reference evidence="3" key="1">
    <citation type="submission" date="2022-09" db="EMBL/GenBank/DDBJ databases">
        <title>Intensive care unit water sources are persistently colonized with multi-drug resistant bacteria and are the site of extensive horizontal gene transfer of antibiotic resistance genes.</title>
        <authorList>
            <person name="Diorio-Toth L."/>
        </authorList>
    </citation>
    <scope>NUCLEOTIDE SEQUENCE</scope>
    <source>
        <strain evidence="3">GD03936</strain>
    </source>
</reference>
<gene>
    <name evidence="3" type="ORF">N5C39_09830</name>
</gene>
<dbReference type="NCBIfam" id="TIGR00792">
    <property type="entry name" value="gph"/>
    <property type="match status" value="1"/>
</dbReference>
<dbReference type="PANTHER" id="PTHR11328:SF43">
    <property type="entry name" value="SULFOQUINOVOSE IMPORTER-RELATED"/>
    <property type="match status" value="1"/>
</dbReference>
<dbReference type="GO" id="GO:0008643">
    <property type="term" value="P:carbohydrate transport"/>
    <property type="evidence" value="ECO:0007669"/>
    <property type="project" value="InterPro"/>
</dbReference>
<protein>
    <submittedName>
        <fullName evidence="3">MFS transporter</fullName>
    </submittedName>
</protein>
<feature type="transmembrane region" description="Helical" evidence="2">
    <location>
        <begin position="402"/>
        <end position="422"/>
    </location>
</feature>
<feature type="transmembrane region" description="Helical" evidence="2">
    <location>
        <begin position="12"/>
        <end position="37"/>
    </location>
</feature>
<evidence type="ECO:0000256" key="1">
    <source>
        <dbReference type="ARBA" id="ARBA00009617"/>
    </source>
</evidence>
<dbReference type="AlphaFoldDB" id="A0AA42TJB4"/>
<dbReference type="PANTHER" id="PTHR11328">
    <property type="entry name" value="MAJOR FACILITATOR SUPERFAMILY DOMAIN-CONTAINING PROTEIN"/>
    <property type="match status" value="1"/>
</dbReference>
<feature type="transmembrane region" description="Helical" evidence="2">
    <location>
        <begin position="294"/>
        <end position="313"/>
    </location>
</feature>
<dbReference type="GO" id="GO:0006814">
    <property type="term" value="P:sodium ion transport"/>
    <property type="evidence" value="ECO:0007669"/>
    <property type="project" value="InterPro"/>
</dbReference>
<dbReference type="EMBL" id="JAOCAP010000004">
    <property type="protein sequence ID" value="MDH1318661.1"/>
    <property type="molecule type" value="Genomic_DNA"/>
</dbReference>
<keyword evidence="2" id="KW-0812">Transmembrane</keyword>
<feature type="transmembrane region" description="Helical" evidence="2">
    <location>
        <begin position="43"/>
        <end position="61"/>
    </location>
</feature>
<feature type="transmembrane region" description="Helical" evidence="2">
    <location>
        <begin position="231"/>
        <end position="256"/>
    </location>
</feature>
<dbReference type="GO" id="GO:0015293">
    <property type="term" value="F:symporter activity"/>
    <property type="evidence" value="ECO:0007669"/>
    <property type="project" value="InterPro"/>
</dbReference>
<keyword evidence="2" id="KW-1133">Transmembrane helix</keyword>
<feature type="transmembrane region" description="Helical" evidence="2">
    <location>
        <begin position="319"/>
        <end position="338"/>
    </location>
</feature>
<feature type="transmembrane region" description="Helical" evidence="2">
    <location>
        <begin position="262"/>
        <end position="282"/>
    </location>
</feature>
<dbReference type="RefSeq" id="WP_280028578.1">
    <property type="nucleotide sequence ID" value="NZ_JAOCAP010000004.1"/>
</dbReference>